<feature type="region of interest" description="Disordered" evidence="1">
    <location>
        <begin position="21"/>
        <end position="52"/>
    </location>
</feature>
<comment type="caution">
    <text evidence="2">The sequence shown here is derived from an EMBL/GenBank/DDBJ whole genome shotgun (WGS) entry which is preliminary data.</text>
</comment>
<feature type="compositionally biased region" description="Polar residues" evidence="1">
    <location>
        <begin position="21"/>
        <end position="32"/>
    </location>
</feature>
<evidence type="ECO:0000313" key="3">
    <source>
        <dbReference type="Proteomes" id="UP001620520"/>
    </source>
</evidence>
<evidence type="ECO:0000313" key="2">
    <source>
        <dbReference type="EMBL" id="MFK4638143.1"/>
    </source>
</evidence>
<proteinExistence type="predicted"/>
<keyword evidence="3" id="KW-1185">Reference proteome</keyword>
<gene>
    <name evidence="2" type="ORF">ABIA52_001032</name>
</gene>
<dbReference type="EMBL" id="JBIYEW010000003">
    <property type="protein sequence ID" value="MFK4638143.1"/>
    <property type="molecule type" value="Genomic_DNA"/>
</dbReference>
<accession>A0ABW8N2B1</accession>
<name>A0ABW8N2B1_9MICC</name>
<organism evidence="2 3">
    <name type="scientific">Paenarthrobacter histidinolovorans</name>
    <dbReference type="NCBI Taxonomy" id="43664"/>
    <lineage>
        <taxon>Bacteria</taxon>
        <taxon>Bacillati</taxon>
        <taxon>Actinomycetota</taxon>
        <taxon>Actinomycetes</taxon>
        <taxon>Micrococcales</taxon>
        <taxon>Micrococcaceae</taxon>
        <taxon>Paenarthrobacter</taxon>
    </lineage>
</organism>
<sequence>MIDAGMLKIHDPSPIRVTINAETATEAPSSRAESAITGRTAPSPIQNSRAGPKAGSAMLRRLKFLSAWVVVIPFILELVEAPR</sequence>
<reference evidence="2 3" key="1">
    <citation type="submission" date="2024-10" db="EMBL/GenBank/DDBJ databases">
        <title>Novel secondary metabolite-producing bacteria for plant disease control.</title>
        <authorList>
            <person name="Chevrette M."/>
        </authorList>
    </citation>
    <scope>NUCLEOTIDE SEQUENCE [LARGE SCALE GENOMIC DNA]</scope>
    <source>
        <strain evidence="2 3">J30 TE3557</strain>
    </source>
</reference>
<dbReference type="Proteomes" id="UP001620520">
    <property type="component" value="Unassembled WGS sequence"/>
</dbReference>
<protein>
    <submittedName>
        <fullName evidence="2">Uncharacterized protein</fullName>
    </submittedName>
</protein>
<evidence type="ECO:0000256" key="1">
    <source>
        <dbReference type="SAM" id="MobiDB-lite"/>
    </source>
</evidence>